<dbReference type="GO" id="GO:0003735">
    <property type="term" value="F:structural constituent of ribosome"/>
    <property type="evidence" value="ECO:0007669"/>
    <property type="project" value="UniProtKB-UniRule"/>
</dbReference>
<keyword evidence="3 4" id="KW-0687">Ribonucleoprotein</keyword>
<dbReference type="GO" id="GO:0002181">
    <property type="term" value="P:cytoplasmic translation"/>
    <property type="evidence" value="ECO:0007669"/>
    <property type="project" value="TreeGrafter"/>
</dbReference>
<evidence type="ECO:0000313" key="5">
    <source>
        <dbReference type="EMBL" id="CAG9282076.1"/>
    </source>
</evidence>
<gene>
    <name evidence="5" type="ORF">PTTT1_LOCUS18477</name>
</gene>
<sequence>ALIFSHAFCSFVACPPQQKNTCAHNSTHKAHANGIKKAKRSKFVSTKGMDPKFLRNQKFAKKYNGTKRRHDDE</sequence>
<feature type="non-terminal residue" evidence="5">
    <location>
        <position position="1"/>
    </location>
</feature>
<dbReference type="AlphaFoldDB" id="A0A8J9T1M0"/>
<reference evidence="5" key="1">
    <citation type="submission" date="2022-02" db="EMBL/GenBank/DDBJ databases">
        <authorList>
            <person name="Giguere J D."/>
        </authorList>
    </citation>
    <scope>NUCLEOTIDE SEQUENCE</scope>
    <source>
        <strain evidence="5">CCAP 1055/1</strain>
    </source>
</reference>
<dbReference type="Pfam" id="PF01779">
    <property type="entry name" value="Ribosomal_L29e"/>
    <property type="match status" value="1"/>
</dbReference>
<evidence type="ECO:0000256" key="1">
    <source>
        <dbReference type="ARBA" id="ARBA00010247"/>
    </source>
</evidence>
<evidence type="ECO:0000256" key="3">
    <source>
        <dbReference type="ARBA" id="ARBA00023274"/>
    </source>
</evidence>
<dbReference type="PANTHER" id="PTHR12884:SF0">
    <property type="entry name" value="60S RIBOSOMAL PROTEIN L29"/>
    <property type="match status" value="1"/>
</dbReference>
<name>A0A8J9T1M0_PHATR</name>
<evidence type="ECO:0000256" key="4">
    <source>
        <dbReference type="RuleBase" id="RU364026"/>
    </source>
</evidence>
<protein>
    <recommendedName>
        <fullName evidence="4">60S ribosomal protein L29</fullName>
    </recommendedName>
</protein>
<dbReference type="EMBL" id="OU594957">
    <property type="protein sequence ID" value="CAG9282076.1"/>
    <property type="molecule type" value="Genomic_DNA"/>
</dbReference>
<dbReference type="GO" id="GO:0022625">
    <property type="term" value="C:cytosolic large ribosomal subunit"/>
    <property type="evidence" value="ECO:0007669"/>
    <property type="project" value="TreeGrafter"/>
</dbReference>
<organism evidence="5">
    <name type="scientific">Phaeodactylum tricornutum</name>
    <name type="common">Diatom</name>
    <dbReference type="NCBI Taxonomy" id="2850"/>
    <lineage>
        <taxon>Eukaryota</taxon>
        <taxon>Sar</taxon>
        <taxon>Stramenopiles</taxon>
        <taxon>Ochrophyta</taxon>
        <taxon>Bacillariophyta</taxon>
        <taxon>Bacillariophyceae</taxon>
        <taxon>Bacillariophycidae</taxon>
        <taxon>Naviculales</taxon>
        <taxon>Phaeodactylaceae</taxon>
        <taxon>Phaeodactylum</taxon>
    </lineage>
</organism>
<dbReference type="InterPro" id="IPR002673">
    <property type="entry name" value="Ribosomal_eL29"/>
</dbReference>
<proteinExistence type="inferred from homology"/>
<accession>A0A8J9T1M0</accession>
<dbReference type="PANTHER" id="PTHR12884">
    <property type="entry name" value="60S RIBOSOMAL PROTEIN L29"/>
    <property type="match status" value="1"/>
</dbReference>
<dbReference type="Proteomes" id="UP000836788">
    <property type="component" value="Chromosome 16"/>
</dbReference>
<dbReference type="Gene3D" id="6.10.140.1730">
    <property type="match status" value="1"/>
</dbReference>
<evidence type="ECO:0000256" key="2">
    <source>
        <dbReference type="ARBA" id="ARBA00022980"/>
    </source>
</evidence>
<keyword evidence="2 4" id="KW-0689">Ribosomal protein</keyword>
<comment type="similarity">
    <text evidence="1 4">Belongs to the eukaryotic ribosomal protein eL29 family.</text>
</comment>